<sequence>MFSESIVIGLTAQGLSLYSPFWSPVIGRKPVNGISLLSFQSSSLFYKSNKLRWTSPMAIAGAFYQVRARAFYQVFLISESLKMLPIKY</sequence>
<dbReference type="EMBL" id="GL348717">
    <property type="protein sequence ID" value="EFH53484.1"/>
    <property type="molecule type" value="Genomic_DNA"/>
</dbReference>
<dbReference type="Gramene" id="scaffold_501026.1">
    <property type="protein sequence ID" value="scaffold_501026.1"/>
    <property type="gene ID" value="scaffold_501026.1"/>
</dbReference>
<dbReference type="HOGENOM" id="CLU_2472136_0_0_1"/>
<protein>
    <submittedName>
        <fullName evidence="1">Predicted protein</fullName>
    </submittedName>
</protein>
<gene>
    <name evidence="1" type="ORF">ARALYDRAFT_905322</name>
</gene>
<dbReference type="AlphaFoldDB" id="D7LP68"/>
<evidence type="ECO:0000313" key="2">
    <source>
        <dbReference type="Proteomes" id="UP000008694"/>
    </source>
</evidence>
<dbReference type="Proteomes" id="UP000008694">
    <property type="component" value="Unassembled WGS sequence"/>
</dbReference>
<reference evidence="2" key="1">
    <citation type="journal article" date="2011" name="Nat. Genet.">
        <title>The Arabidopsis lyrata genome sequence and the basis of rapid genome size change.</title>
        <authorList>
            <person name="Hu T.T."/>
            <person name="Pattyn P."/>
            <person name="Bakker E.G."/>
            <person name="Cao J."/>
            <person name="Cheng J.-F."/>
            <person name="Clark R.M."/>
            <person name="Fahlgren N."/>
            <person name="Fawcett J.A."/>
            <person name="Grimwood J."/>
            <person name="Gundlach H."/>
            <person name="Haberer G."/>
            <person name="Hollister J.D."/>
            <person name="Ossowski S."/>
            <person name="Ottilar R.P."/>
            <person name="Salamov A.A."/>
            <person name="Schneeberger K."/>
            <person name="Spannagl M."/>
            <person name="Wang X."/>
            <person name="Yang L."/>
            <person name="Nasrallah M.E."/>
            <person name="Bergelson J."/>
            <person name="Carrington J.C."/>
            <person name="Gaut B.S."/>
            <person name="Schmutz J."/>
            <person name="Mayer K.F.X."/>
            <person name="Van de Peer Y."/>
            <person name="Grigoriev I.V."/>
            <person name="Nordborg M."/>
            <person name="Weigel D."/>
            <person name="Guo Y.-L."/>
        </authorList>
    </citation>
    <scope>NUCLEOTIDE SEQUENCE [LARGE SCALE GENOMIC DNA]</scope>
    <source>
        <strain evidence="2">cv. MN47</strain>
    </source>
</reference>
<keyword evidence="2" id="KW-1185">Reference proteome</keyword>
<evidence type="ECO:0000313" key="1">
    <source>
        <dbReference type="EMBL" id="EFH53484.1"/>
    </source>
</evidence>
<proteinExistence type="predicted"/>
<name>D7LP68_ARALL</name>
<accession>D7LP68</accession>
<organism evidence="2">
    <name type="scientific">Arabidopsis lyrata subsp. lyrata</name>
    <name type="common">Lyre-leaved rock-cress</name>
    <dbReference type="NCBI Taxonomy" id="81972"/>
    <lineage>
        <taxon>Eukaryota</taxon>
        <taxon>Viridiplantae</taxon>
        <taxon>Streptophyta</taxon>
        <taxon>Embryophyta</taxon>
        <taxon>Tracheophyta</taxon>
        <taxon>Spermatophyta</taxon>
        <taxon>Magnoliopsida</taxon>
        <taxon>eudicotyledons</taxon>
        <taxon>Gunneridae</taxon>
        <taxon>Pentapetalae</taxon>
        <taxon>rosids</taxon>
        <taxon>malvids</taxon>
        <taxon>Brassicales</taxon>
        <taxon>Brassicaceae</taxon>
        <taxon>Camelineae</taxon>
        <taxon>Arabidopsis</taxon>
    </lineage>
</organism>